<dbReference type="SUPFAM" id="SSF161098">
    <property type="entry name" value="MetI-like"/>
    <property type="match status" value="1"/>
</dbReference>
<sequence length="315" mass="33166">MIRFLLRKTPSVLFVLFASSVVAFSLPRLAPGDVAVVLAGEDPDAQTIAAIREQLGLNKPPVVQYLDWIGGLFHGNLGESFLLHRSVASLIGDRIGSTLELAVLATVFVIVIGAGLGILAGSARIGWVRALLDFTDSLFVAVPSFVVGLGLILVFGVFNRWLPVSGEVGVLSNPAIGIQYLVLPSLALALGPAAVVARFIQTEMATMRKAEFVDLAVSKGASSRRITFRHVFRNSLGSAVVAVGLQVGHLLAGAVVIEAIFARNGLGQLAVTSVQSRDFTVLQVLILGAVFVAVLCQLGTEIVLAALDPRVRLGD</sequence>
<dbReference type="InterPro" id="IPR000515">
    <property type="entry name" value="MetI-like"/>
</dbReference>
<feature type="signal peptide" evidence="8">
    <location>
        <begin position="1"/>
        <end position="23"/>
    </location>
</feature>
<dbReference type="CDD" id="cd06261">
    <property type="entry name" value="TM_PBP2"/>
    <property type="match status" value="1"/>
</dbReference>
<feature type="domain" description="ABC transmembrane type-1" evidence="9">
    <location>
        <begin position="95"/>
        <end position="303"/>
    </location>
</feature>
<dbReference type="PROSITE" id="PS50928">
    <property type="entry name" value="ABC_TM1"/>
    <property type="match status" value="1"/>
</dbReference>
<keyword evidence="6 7" id="KW-0472">Membrane</keyword>
<name>A0A4R0IJT5_9ACTN</name>
<comment type="subcellular location">
    <subcellularLocation>
        <location evidence="1 7">Cell membrane</location>
        <topology evidence="1 7">Multi-pass membrane protein</topology>
    </subcellularLocation>
</comment>
<keyword evidence="5 7" id="KW-1133">Transmembrane helix</keyword>
<dbReference type="Gene3D" id="1.10.3720.10">
    <property type="entry name" value="MetI-like"/>
    <property type="match status" value="1"/>
</dbReference>
<feature type="transmembrane region" description="Helical" evidence="7">
    <location>
        <begin position="101"/>
        <end position="126"/>
    </location>
</feature>
<dbReference type="EMBL" id="SJKC01000010">
    <property type="protein sequence ID" value="TCC28965.1"/>
    <property type="molecule type" value="Genomic_DNA"/>
</dbReference>
<comment type="similarity">
    <text evidence="7">Belongs to the binding-protein-dependent transport system permease family.</text>
</comment>
<evidence type="ECO:0000256" key="2">
    <source>
        <dbReference type="ARBA" id="ARBA00022448"/>
    </source>
</evidence>
<dbReference type="Pfam" id="PF00528">
    <property type="entry name" value="BPD_transp_1"/>
    <property type="match status" value="1"/>
</dbReference>
<accession>A0A4R0IJT5</accession>
<proteinExistence type="inferred from homology"/>
<protein>
    <submittedName>
        <fullName evidence="10">ABC transporter permease</fullName>
    </submittedName>
</protein>
<dbReference type="RefSeq" id="WP_131500383.1">
    <property type="nucleotide sequence ID" value="NZ_SJKC01000010.1"/>
</dbReference>
<evidence type="ECO:0000256" key="7">
    <source>
        <dbReference type="RuleBase" id="RU363032"/>
    </source>
</evidence>
<feature type="transmembrane region" description="Helical" evidence="7">
    <location>
        <begin position="138"/>
        <end position="158"/>
    </location>
</feature>
<evidence type="ECO:0000259" key="9">
    <source>
        <dbReference type="PROSITE" id="PS50928"/>
    </source>
</evidence>
<organism evidence="10 11">
    <name type="scientific">Kribbella speibonae</name>
    <dbReference type="NCBI Taxonomy" id="1572660"/>
    <lineage>
        <taxon>Bacteria</taxon>
        <taxon>Bacillati</taxon>
        <taxon>Actinomycetota</taxon>
        <taxon>Actinomycetes</taxon>
        <taxon>Propionibacteriales</taxon>
        <taxon>Kribbellaceae</taxon>
        <taxon>Kribbella</taxon>
    </lineage>
</organism>
<feature type="transmembrane region" description="Helical" evidence="7">
    <location>
        <begin position="281"/>
        <end position="307"/>
    </location>
</feature>
<evidence type="ECO:0000256" key="1">
    <source>
        <dbReference type="ARBA" id="ARBA00004651"/>
    </source>
</evidence>
<dbReference type="Proteomes" id="UP000294225">
    <property type="component" value="Unassembled WGS sequence"/>
</dbReference>
<keyword evidence="8" id="KW-0732">Signal</keyword>
<evidence type="ECO:0000256" key="8">
    <source>
        <dbReference type="SAM" id="SignalP"/>
    </source>
</evidence>
<feature type="transmembrane region" description="Helical" evidence="7">
    <location>
        <begin position="178"/>
        <end position="200"/>
    </location>
</feature>
<dbReference type="PANTHER" id="PTHR43163">
    <property type="entry name" value="DIPEPTIDE TRANSPORT SYSTEM PERMEASE PROTEIN DPPB-RELATED"/>
    <property type="match status" value="1"/>
</dbReference>
<dbReference type="AlphaFoldDB" id="A0A4R0IJT5"/>
<dbReference type="InterPro" id="IPR035906">
    <property type="entry name" value="MetI-like_sf"/>
</dbReference>
<dbReference type="InterPro" id="IPR045621">
    <property type="entry name" value="BPD_transp_1_N"/>
</dbReference>
<keyword evidence="2 7" id="KW-0813">Transport</keyword>
<keyword evidence="3" id="KW-1003">Cell membrane</keyword>
<evidence type="ECO:0000256" key="6">
    <source>
        <dbReference type="ARBA" id="ARBA00023136"/>
    </source>
</evidence>
<dbReference type="GO" id="GO:0055085">
    <property type="term" value="P:transmembrane transport"/>
    <property type="evidence" value="ECO:0007669"/>
    <property type="project" value="InterPro"/>
</dbReference>
<dbReference type="GO" id="GO:0005886">
    <property type="term" value="C:plasma membrane"/>
    <property type="evidence" value="ECO:0007669"/>
    <property type="project" value="UniProtKB-SubCell"/>
</dbReference>
<evidence type="ECO:0000256" key="4">
    <source>
        <dbReference type="ARBA" id="ARBA00022692"/>
    </source>
</evidence>
<dbReference type="Pfam" id="PF19300">
    <property type="entry name" value="BPD_transp_1_N"/>
    <property type="match status" value="1"/>
</dbReference>
<gene>
    <name evidence="10" type="ORF">E0H92_43065</name>
</gene>
<feature type="chain" id="PRO_5020610451" evidence="8">
    <location>
        <begin position="24"/>
        <end position="315"/>
    </location>
</feature>
<dbReference type="PANTHER" id="PTHR43163:SF3">
    <property type="entry name" value="PEPTIDE ABC TRANSPORTER PERMEASE PROTEIN"/>
    <property type="match status" value="1"/>
</dbReference>
<feature type="transmembrane region" description="Helical" evidence="7">
    <location>
        <begin position="239"/>
        <end position="261"/>
    </location>
</feature>
<evidence type="ECO:0000256" key="3">
    <source>
        <dbReference type="ARBA" id="ARBA00022475"/>
    </source>
</evidence>
<evidence type="ECO:0000313" key="11">
    <source>
        <dbReference type="Proteomes" id="UP000294225"/>
    </source>
</evidence>
<keyword evidence="4 7" id="KW-0812">Transmembrane</keyword>
<comment type="caution">
    <text evidence="10">The sequence shown here is derived from an EMBL/GenBank/DDBJ whole genome shotgun (WGS) entry which is preliminary data.</text>
</comment>
<evidence type="ECO:0000313" key="10">
    <source>
        <dbReference type="EMBL" id="TCC28965.1"/>
    </source>
</evidence>
<reference evidence="10 11" key="1">
    <citation type="submission" date="2019-02" db="EMBL/GenBank/DDBJ databases">
        <title>Kribbella capetownensis sp. nov. and Kribbella speibonae sp. nov., isolated from soil.</title>
        <authorList>
            <person name="Curtis S.M."/>
            <person name="Norton I."/>
            <person name="Everest G.J."/>
            <person name="Meyers P.R."/>
        </authorList>
    </citation>
    <scope>NUCLEOTIDE SEQUENCE [LARGE SCALE GENOMIC DNA]</scope>
    <source>
        <strain evidence="10 11">YM55</strain>
    </source>
</reference>
<evidence type="ECO:0000256" key="5">
    <source>
        <dbReference type="ARBA" id="ARBA00022989"/>
    </source>
</evidence>